<dbReference type="VEuPathDB" id="TrichDB:TVAG_338210"/>
<dbReference type="Proteomes" id="UP000001542">
    <property type="component" value="Unassembled WGS sequence"/>
</dbReference>
<dbReference type="InterPro" id="IPR032675">
    <property type="entry name" value="LRR_dom_sf"/>
</dbReference>
<sequence>MSSIYVDTLNEYFWSDDKAIYTKDKTTIVYCASYIGDSYTILPTVTKINEGCFINCKCTEIIIPTSITEIQRYAFSNSKITSIQIPPNVTVIPYACFAGTNLQSVIIPNNVTSIEASAFASCNLLTYICVPESVDKLGGGCFPSNSNLVLNVSEKSEINIDRQLLVISKDNTSLIQSMSTIPNIVIPSKVKLIKLNAFFGNTNLETVTFDGDSQFEKVEGSAFADCKKLRMFEFGSKLQIISNNAFKNCPLPISISFPSSLLKIDINAFLNTKLTQITFNSDSDLEIGDTAFANCIMIDQILFLNKGTISLGTNCFGGLTKLKSIQIPRTITTVGTSCFSGSAIDRVAFDQNQISFSSLPASIFKDCTYLTTFTIPSNCVSLGAECLSKTGITSIDIPDSVTILGIQCFKDCSNLKSIVIRSTSNLERIDVGVFEGCYKFSDVSSFDSPNFVSESSAIYSHDKSHMYVYPPASPRLYFSLLEGVEHIESGAFSGCANVQVITIPDGHIKSIGENAFRGCINLRQITLPSSIKSIGVGAFTNCPLLTCGIIIQNSTSSFIQILKKSGLDVKSQFYCSRFSCRQNSIYSPSIPISFFVVFISI</sequence>
<dbReference type="Pfam" id="PF13306">
    <property type="entry name" value="LRR_5"/>
    <property type="match status" value="3"/>
</dbReference>
<evidence type="ECO:0000313" key="1">
    <source>
        <dbReference type="EMBL" id="EAX89828.1"/>
    </source>
</evidence>
<reference evidence="1" key="2">
    <citation type="journal article" date="2007" name="Science">
        <title>Draft genome sequence of the sexually transmitted pathogen Trichomonas vaginalis.</title>
        <authorList>
            <person name="Carlton J.M."/>
            <person name="Hirt R.P."/>
            <person name="Silva J.C."/>
            <person name="Delcher A.L."/>
            <person name="Schatz M."/>
            <person name="Zhao Q."/>
            <person name="Wortman J.R."/>
            <person name="Bidwell S.L."/>
            <person name="Alsmark U.C.M."/>
            <person name="Besteiro S."/>
            <person name="Sicheritz-Ponten T."/>
            <person name="Noel C.J."/>
            <person name="Dacks J.B."/>
            <person name="Foster P.G."/>
            <person name="Simillion C."/>
            <person name="Van de Peer Y."/>
            <person name="Miranda-Saavedra D."/>
            <person name="Barton G.J."/>
            <person name="Westrop G.D."/>
            <person name="Mueller S."/>
            <person name="Dessi D."/>
            <person name="Fiori P.L."/>
            <person name="Ren Q."/>
            <person name="Paulsen I."/>
            <person name="Zhang H."/>
            <person name="Bastida-Corcuera F.D."/>
            <person name="Simoes-Barbosa A."/>
            <person name="Brown M.T."/>
            <person name="Hayes R.D."/>
            <person name="Mukherjee M."/>
            <person name="Okumura C.Y."/>
            <person name="Schneider R."/>
            <person name="Smith A.J."/>
            <person name="Vanacova S."/>
            <person name="Villalvazo M."/>
            <person name="Haas B.J."/>
            <person name="Pertea M."/>
            <person name="Feldblyum T.V."/>
            <person name="Utterback T.R."/>
            <person name="Shu C.L."/>
            <person name="Osoegawa K."/>
            <person name="de Jong P.J."/>
            <person name="Hrdy I."/>
            <person name="Horvathova L."/>
            <person name="Zubacova Z."/>
            <person name="Dolezal P."/>
            <person name="Malik S.B."/>
            <person name="Logsdon J.M. Jr."/>
            <person name="Henze K."/>
            <person name="Gupta A."/>
            <person name="Wang C.C."/>
            <person name="Dunne R.L."/>
            <person name="Upcroft J.A."/>
            <person name="Upcroft P."/>
            <person name="White O."/>
            <person name="Salzberg S.L."/>
            <person name="Tang P."/>
            <person name="Chiu C.-H."/>
            <person name="Lee Y.-S."/>
            <person name="Embley T.M."/>
            <person name="Coombs G.H."/>
            <person name="Mottram J.C."/>
            <person name="Tachezy J."/>
            <person name="Fraser-Liggett C.M."/>
            <person name="Johnson P.J."/>
        </authorList>
    </citation>
    <scope>NUCLEOTIDE SEQUENCE [LARGE SCALE GENOMIC DNA]</scope>
    <source>
        <strain evidence="1">G3</strain>
    </source>
</reference>
<dbReference type="VEuPathDB" id="TrichDB:TVAGG3_0451570"/>
<organism evidence="1 2">
    <name type="scientific">Trichomonas vaginalis (strain ATCC PRA-98 / G3)</name>
    <dbReference type="NCBI Taxonomy" id="412133"/>
    <lineage>
        <taxon>Eukaryota</taxon>
        <taxon>Metamonada</taxon>
        <taxon>Parabasalia</taxon>
        <taxon>Trichomonadida</taxon>
        <taxon>Trichomonadidae</taxon>
        <taxon>Trichomonas</taxon>
    </lineage>
</organism>
<dbReference type="AlphaFoldDB" id="A2FZ38"/>
<dbReference type="InParanoid" id="A2FZ38"/>
<dbReference type="RefSeq" id="XP_001302758.1">
    <property type="nucleotide sequence ID" value="XM_001302757.1"/>
</dbReference>
<dbReference type="EMBL" id="DS114162">
    <property type="protein sequence ID" value="EAX89828.1"/>
    <property type="molecule type" value="Genomic_DNA"/>
</dbReference>
<dbReference type="KEGG" id="tva:4747504"/>
<dbReference type="PANTHER" id="PTHR45661">
    <property type="entry name" value="SURFACE ANTIGEN"/>
    <property type="match status" value="1"/>
</dbReference>
<evidence type="ECO:0000313" key="2">
    <source>
        <dbReference type="Proteomes" id="UP000001542"/>
    </source>
</evidence>
<keyword evidence="2" id="KW-1185">Reference proteome</keyword>
<dbReference type="SUPFAM" id="SSF52058">
    <property type="entry name" value="L domain-like"/>
    <property type="match status" value="2"/>
</dbReference>
<dbReference type="PANTHER" id="PTHR45661:SF3">
    <property type="entry name" value="IG-LIKE DOMAIN-CONTAINING PROTEIN"/>
    <property type="match status" value="1"/>
</dbReference>
<gene>
    <name evidence="1" type="ORF">TVAG_338210</name>
</gene>
<reference evidence="1" key="1">
    <citation type="submission" date="2006-10" db="EMBL/GenBank/DDBJ databases">
        <authorList>
            <person name="Amadeo P."/>
            <person name="Zhao Q."/>
            <person name="Wortman J."/>
            <person name="Fraser-Liggett C."/>
            <person name="Carlton J."/>
        </authorList>
    </citation>
    <scope>NUCLEOTIDE SEQUENCE</scope>
    <source>
        <strain evidence="1">G3</strain>
    </source>
</reference>
<dbReference type="Gene3D" id="3.80.10.10">
    <property type="entry name" value="Ribonuclease Inhibitor"/>
    <property type="match status" value="4"/>
</dbReference>
<dbReference type="STRING" id="5722.A2FZ38"/>
<protein>
    <submittedName>
        <fullName evidence="1">Surface antigen BspA-like</fullName>
    </submittedName>
</protein>
<dbReference type="SMR" id="A2FZ38"/>
<name>A2FZ38_TRIV3</name>
<accession>A2FZ38</accession>
<proteinExistence type="predicted"/>
<dbReference type="InterPro" id="IPR026906">
    <property type="entry name" value="LRR_5"/>
</dbReference>
<dbReference type="InterPro" id="IPR053139">
    <property type="entry name" value="Surface_bspA-like"/>
</dbReference>